<evidence type="ECO:0000256" key="1">
    <source>
        <dbReference type="SAM" id="Phobius"/>
    </source>
</evidence>
<feature type="transmembrane region" description="Helical" evidence="1">
    <location>
        <begin position="57"/>
        <end position="76"/>
    </location>
</feature>
<dbReference type="Pfam" id="PF02517">
    <property type="entry name" value="Rce1-like"/>
    <property type="match status" value="1"/>
</dbReference>
<keyword evidence="4" id="KW-1185">Reference proteome</keyword>
<comment type="caution">
    <text evidence="3">The sequence shown here is derived from an EMBL/GenBank/DDBJ whole genome shotgun (WGS) entry which is preliminary data.</text>
</comment>
<accession>A0A4R6UAU1</accession>
<protein>
    <recommendedName>
        <fullName evidence="2">CAAX prenyl protease 2/Lysostaphin resistance protein A-like domain-containing protein</fullName>
    </recommendedName>
</protein>
<gene>
    <name evidence="3" type="ORF">EV213_102204</name>
</gene>
<keyword evidence="1" id="KW-0812">Transmembrane</keyword>
<dbReference type="AlphaFoldDB" id="A0A4R6UAU1"/>
<dbReference type="PANTHER" id="PTHR36435:SF1">
    <property type="entry name" value="CAAX AMINO TERMINAL PROTEASE FAMILY PROTEIN"/>
    <property type="match status" value="1"/>
</dbReference>
<organism evidence="3 4">
    <name type="scientific">Aureibacillus halotolerans</name>
    <dbReference type="NCBI Taxonomy" id="1508390"/>
    <lineage>
        <taxon>Bacteria</taxon>
        <taxon>Bacillati</taxon>
        <taxon>Bacillota</taxon>
        <taxon>Bacilli</taxon>
        <taxon>Bacillales</taxon>
        <taxon>Bacillaceae</taxon>
        <taxon>Aureibacillus</taxon>
    </lineage>
</organism>
<evidence type="ECO:0000259" key="2">
    <source>
        <dbReference type="Pfam" id="PF02517"/>
    </source>
</evidence>
<name>A0A4R6UAU1_9BACI</name>
<keyword evidence="1" id="KW-0472">Membrane</keyword>
<evidence type="ECO:0000313" key="4">
    <source>
        <dbReference type="Proteomes" id="UP000295632"/>
    </source>
</evidence>
<keyword evidence="1" id="KW-1133">Transmembrane helix</keyword>
<feature type="transmembrane region" description="Helical" evidence="1">
    <location>
        <begin position="96"/>
        <end position="118"/>
    </location>
</feature>
<dbReference type="PANTHER" id="PTHR36435">
    <property type="entry name" value="SLR1288 PROTEIN"/>
    <property type="match status" value="1"/>
</dbReference>
<dbReference type="RefSeq" id="WP_133579059.1">
    <property type="nucleotide sequence ID" value="NZ_SNYJ01000002.1"/>
</dbReference>
<feature type="transmembrane region" description="Helical" evidence="1">
    <location>
        <begin position="219"/>
        <end position="240"/>
    </location>
</feature>
<feature type="domain" description="CAAX prenyl protease 2/Lysostaphin resistance protein A-like" evidence="2">
    <location>
        <begin position="142"/>
        <end position="227"/>
    </location>
</feature>
<dbReference type="GO" id="GO:0080120">
    <property type="term" value="P:CAAX-box protein maturation"/>
    <property type="evidence" value="ECO:0007669"/>
    <property type="project" value="UniProtKB-ARBA"/>
</dbReference>
<feature type="transmembrane region" description="Helical" evidence="1">
    <location>
        <begin position="168"/>
        <end position="187"/>
    </location>
</feature>
<dbReference type="OrthoDB" id="9782250at2"/>
<feature type="transmembrane region" description="Helical" evidence="1">
    <location>
        <begin position="138"/>
        <end position="156"/>
    </location>
</feature>
<proteinExistence type="predicted"/>
<dbReference type="InterPro" id="IPR052710">
    <property type="entry name" value="CAAX_protease"/>
</dbReference>
<dbReference type="InterPro" id="IPR003675">
    <property type="entry name" value="Rce1/LyrA-like_dom"/>
</dbReference>
<dbReference type="Proteomes" id="UP000295632">
    <property type="component" value="Unassembled WGS sequence"/>
</dbReference>
<reference evidence="3 4" key="1">
    <citation type="submission" date="2019-03" db="EMBL/GenBank/DDBJ databases">
        <title>Genomic Encyclopedia of Type Strains, Phase IV (KMG-IV): sequencing the most valuable type-strain genomes for metagenomic binning, comparative biology and taxonomic classification.</title>
        <authorList>
            <person name="Goeker M."/>
        </authorList>
    </citation>
    <scope>NUCLEOTIDE SEQUENCE [LARGE SCALE GENOMIC DNA]</scope>
    <source>
        <strain evidence="3 4">DSM 28697</strain>
    </source>
</reference>
<sequence>MSEIKTNETVNELESRKNITRPGWPEIGMMVLGFLLVMVATVPFITMFTEPGTPMNGVLLAALSGLAGLGAFYAAYLLRIRSGASFGLKRVSKRWILISVGLGVVVFILGRLAVIVMYELGIGNFDLQASYRAASTAGTLYLIVHMLMIAVLTPLGEEFAFRGVLTNALLRYGPWVSIFGSAIIFATAHGITVAWPLAFFCGIASGYTFYRTRSVWPGVVIHAVTNGLGTLTGVIFTMFFS</sequence>
<dbReference type="EMBL" id="SNYJ01000002">
    <property type="protein sequence ID" value="TDQ42173.1"/>
    <property type="molecule type" value="Genomic_DNA"/>
</dbReference>
<dbReference type="GO" id="GO:0004175">
    <property type="term" value="F:endopeptidase activity"/>
    <property type="evidence" value="ECO:0007669"/>
    <property type="project" value="UniProtKB-ARBA"/>
</dbReference>
<evidence type="ECO:0000313" key="3">
    <source>
        <dbReference type="EMBL" id="TDQ42173.1"/>
    </source>
</evidence>
<feature type="transmembrane region" description="Helical" evidence="1">
    <location>
        <begin position="27"/>
        <end position="45"/>
    </location>
</feature>